<evidence type="ECO:0000313" key="1">
    <source>
        <dbReference type="EMBL" id="CAF0909700.1"/>
    </source>
</evidence>
<proteinExistence type="predicted"/>
<dbReference type="EMBL" id="CAJNOT010000244">
    <property type="protein sequence ID" value="CAF0909700.1"/>
    <property type="molecule type" value="Genomic_DNA"/>
</dbReference>
<reference evidence="1" key="1">
    <citation type="submission" date="2021-02" db="EMBL/GenBank/DDBJ databases">
        <authorList>
            <person name="Nowell W R."/>
        </authorList>
    </citation>
    <scope>NUCLEOTIDE SEQUENCE</scope>
</reference>
<evidence type="ECO:0000313" key="2">
    <source>
        <dbReference type="EMBL" id="CAF3701006.1"/>
    </source>
</evidence>
<dbReference type="Proteomes" id="UP000663864">
    <property type="component" value="Unassembled WGS sequence"/>
</dbReference>
<sequence>MSDTPPQKPKIPHMSHLQSEPIPMSFASPQFLAQITAGTANLFPNSQMKTTNQLCMPMTSSGYDKMPTSYQSSSQVPMMTNNINAASSSSSSAASSGPKLLKPLPAQTIDASTFKGFKFVTLDSLQVETREVYDKISGTFQWEMCESQDDRCINFIRNECVNKRVFLVSSGGLGQKVVPEIHDLPQVYAIYIYCANVKFHQTWTKKYSKVRVVCDNDDLYLLPQFAVDVAQANIDWGNALLKQGTRDKAKEKFKLASDKLNDYVRNHDPAMDVEIKNKLEECK</sequence>
<accession>A0A814A557</accession>
<gene>
    <name evidence="2" type="ORF">JBS370_LOCUS9507</name>
    <name evidence="1" type="ORF">ZHD862_LOCUS7825</name>
</gene>
<comment type="caution">
    <text evidence="1">The sequence shown here is derived from an EMBL/GenBank/DDBJ whole genome shotgun (WGS) entry which is preliminary data.</text>
</comment>
<evidence type="ECO:0000313" key="3">
    <source>
        <dbReference type="Proteomes" id="UP000663864"/>
    </source>
</evidence>
<name>A0A814A557_9BILA</name>
<dbReference type="EMBL" id="CAJOBD010000647">
    <property type="protein sequence ID" value="CAF3701006.1"/>
    <property type="molecule type" value="Genomic_DNA"/>
</dbReference>
<organism evidence="1 3">
    <name type="scientific">Rotaria sordida</name>
    <dbReference type="NCBI Taxonomy" id="392033"/>
    <lineage>
        <taxon>Eukaryota</taxon>
        <taxon>Metazoa</taxon>
        <taxon>Spiralia</taxon>
        <taxon>Gnathifera</taxon>
        <taxon>Rotifera</taxon>
        <taxon>Eurotatoria</taxon>
        <taxon>Bdelloidea</taxon>
        <taxon>Philodinida</taxon>
        <taxon>Philodinidae</taxon>
        <taxon>Rotaria</taxon>
    </lineage>
</organism>
<dbReference type="Proteomes" id="UP000663836">
    <property type="component" value="Unassembled WGS sequence"/>
</dbReference>
<protein>
    <submittedName>
        <fullName evidence="1">Uncharacterized protein</fullName>
    </submittedName>
</protein>
<dbReference type="AlphaFoldDB" id="A0A814A557"/>